<reference evidence="1" key="2">
    <citation type="journal article" date="2015" name="Data Brief">
        <title>Shoot transcriptome of the giant reed, Arundo donax.</title>
        <authorList>
            <person name="Barrero R.A."/>
            <person name="Guerrero F.D."/>
            <person name="Moolhuijzen P."/>
            <person name="Goolsby J.A."/>
            <person name="Tidwell J."/>
            <person name="Bellgard S.E."/>
            <person name="Bellgard M.I."/>
        </authorList>
    </citation>
    <scope>NUCLEOTIDE SEQUENCE</scope>
    <source>
        <tissue evidence="1">Shoot tissue taken approximately 20 cm above the soil surface</tissue>
    </source>
</reference>
<name>A0A0A9B7B0_ARUDO</name>
<proteinExistence type="predicted"/>
<protein>
    <submittedName>
        <fullName evidence="1">Uncharacterized protein</fullName>
    </submittedName>
</protein>
<reference evidence="1" key="1">
    <citation type="submission" date="2014-09" db="EMBL/GenBank/DDBJ databases">
        <authorList>
            <person name="Magalhaes I.L.F."/>
            <person name="Oliveira U."/>
            <person name="Santos F.R."/>
            <person name="Vidigal T.H.D.A."/>
            <person name="Brescovit A.D."/>
            <person name="Santos A.J."/>
        </authorList>
    </citation>
    <scope>NUCLEOTIDE SEQUENCE</scope>
    <source>
        <tissue evidence="1">Shoot tissue taken approximately 20 cm above the soil surface</tissue>
    </source>
</reference>
<organism evidence="1">
    <name type="scientific">Arundo donax</name>
    <name type="common">Giant reed</name>
    <name type="synonym">Donax arundinaceus</name>
    <dbReference type="NCBI Taxonomy" id="35708"/>
    <lineage>
        <taxon>Eukaryota</taxon>
        <taxon>Viridiplantae</taxon>
        <taxon>Streptophyta</taxon>
        <taxon>Embryophyta</taxon>
        <taxon>Tracheophyta</taxon>
        <taxon>Spermatophyta</taxon>
        <taxon>Magnoliopsida</taxon>
        <taxon>Liliopsida</taxon>
        <taxon>Poales</taxon>
        <taxon>Poaceae</taxon>
        <taxon>PACMAD clade</taxon>
        <taxon>Arundinoideae</taxon>
        <taxon>Arundineae</taxon>
        <taxon>Arundo</taxon>
    </lineage>
</organism>
<accession>A0A0A9B7B0</accession>
<sequence>MQTQEQPNCC</sequence>
<evidence type="ECO:0000313" key="1">
    <source>
        <dbReference type="EMBL" id="JAD57060.1"/>
    </source>
</evidence>
<dbReference type="EMBL" id="GBRH01240835">
    <property type="protein sequence ID" value="JAD57060.1"/>
    <property type="molecule type" value="Transcribed_RNA"/>
</dbReference>